<protein>
    <submittedName>
        <fullName evidence="5">Two-component regulator propeller domain-containing protein</fullName>
    </submittedName>
</protein>
<name>A0ABW5JMW7_9BACT</name>
<dbReference type="Gene3D" id="1.20.5.1930">
    <property type="match status" value="1"/>
</dbReference>
<dbReference type="PANTHER" id="PTHR43547:SF2">
    <property type="entry name" value="HYBRID SIGNAL TRANSDUCTION HISTIDINE KINASE C"/>
    <property type="match status" value="1"/>
</dbReference>
<keyword evidence="1" id="KW-0597">Phosphoprotein</keyword>
<dbReference type="InterPro" id="IPR015943">
    <property type="entry name" value="WD40/YVTN_repeat-like_dom_sf"/>
</dbReference>
<dbReference type="RefSeq" id="WP_390302772.1">
    <property type="nucleotide sequence ID" value="NZ_JBHULI010000025.1"/>
</dbReference>
<keyword evidence="2" id="KW-1133">Transmembrane helix</keyword>
<dbReference type="EMBL" id="JBHULI010000025">
    <property type="protein sequence ID" value="MFD2533095.1"/>
    <property type="molecule type" value="Genomic_DNA"/>
</dbReference>
<comment type="caution">
    <text evidence="5">The sequence shown here is derived from an EMBL/GenBank/DDBJ whole genome shotgun (WGS) entry which is preliminary data.</text>
</comment>
<reference evidence="6" key="1">
    <citation type="journal article" date="2019" name="Int. J. Syst. Evol. Microbiol.">
        <title>The Global Catalogue of Microorganisms (GCM) 10K type strain sequencing project: providing services to taxonomists for standard genome sequencing and annotation.</title>
        <authorList>
            <consortium name="The Broad Institute Genomics Platform"/>
            <consortium name="The Broad Institute Genome Sequencing Center for Infectious Disease"/>
            <person name="Wu L."/>
            <person name="Ma J."/>
        </authorList>
    </citation>
    <scope>NUCLEOTIDE SEQUENCE [LARGE SCALE GENOMIC DNA]</scope>
    <source>
        <strain evidence="6">KCTC 52042</strain>
    </source>
</reference>
<accession>A0ABW5JMW7</accession>
<dbReference type="Proteomes" id="UP001597460">
    <property type="component" value="Unassembled WGS sequence"/>
</dbReference>
<feature type="domain" description="Two component regulator three Y" evidence="3">
    <location>
        <begin position="661"/>
        <end position="723"/>
    </location>
</feature>
<keyword evidence="2" id="KW-0472">Membrane</keyword>
<feature type="transmembrane region" description="Helical" evidence="2">
    <location>
        <begin position="731"/>
        <end position="752"/>
    </location>
</feature>
<dbReference type="Gene3D" id="2.130.10.10">
    <property type="entry name" value="YVTN repeat-like/Quinoprotein amine dehydrogenase"/>
    <property type="match status" value="5"/>
</dbReference>
<dbReference type="PANTHER" id="PTHR43547">
    <property type="entry name" value="TWO-COMPONENT HISTIDINE KINASE"/>
    <property type="match status" value="1"/>
</dbReference>
<dbReference type="InterPro" id="IPR011123">
    <property type="entry name" value="Y_Y_Y"/>
</dbReference>
<dbReference type="Pfam" id="PF07495">
    <property type="entry name" value="Y_Y_Y"/>
    <property type="match status" value="1"/>
</dbReference>
<evidence type="ECO:0000313" key="5">
    <source>
        <dbReference type="EMBL" id="MFD2533095.1"/>
    </source>
</evidence>
<evidence type="ECO:0000259" key="4">
    <source>
        <dbReference type="Pfam" id="PF07730"/>
    </source>
</evidence>
<evidence type="ECO:0000259" key="3">
    <source>
        <dbReference type="Pfam" id="PF07495"/>
    </source>
</evidence>
<dbReference type="Pfam" id="PF07730">
    <property type="entry name" value="HisKA_3"/>
    <property type="match status" value="1"/>
</dbReference>
<dbReference type="Pfam" id="PF07494">
    <property type="entry name" value="Reg_prop"/>
    <property type="match status" value="7"/>
</dbReference>
<dbReference type="InterPro" id="IPR036890">
    <property type="entry name" value="HATPase_C_sf"/>
</dbReference>
<evidence type="ECO:0000256" key="1">
    <source>
        <dbReference type="ARBA" id="ARBA00022553"/>
    </source>
</evidence>
<dbReference type="Gene3D" id="2.60.40.10">
    <property type="entry name" value="Immunoglobulins"/>
    <property type="match status" value="1"/>
</dbReference>
<evidence type="ECO:0000313" key="6">
    <source>
        <dbReference type="Proteomes" id="UP001597460"/>
    </source>
</evidence>
<keyword evidence="2" id="KW-0812">Transmembrane</keyword>
<dbReference type="InterPro" id="IPR011712">
    <property type="entry name" value="Sig_transdc_His_kin_sub3_dim/P"/>
</dbReference>
<dbReference type="SUPFAM" id="SSF55874">
    <property type="entry name" value="ATPase domain of HSP90 chaperone/DNA topoisomerase II/histidine kinase"/>
    <property type="match status" value="1"/>
</dbReference>
<dbReference type="Gene3D" id="3.30.565.10">
    <property type="entry name" value="Histidine kinase-like ATPase, C-terminal domain"/>
    <property type="match status" value="1"/>
</dbReference>
<proteinExistence type="predicted"/>
<sequence length="958" mass="108950">MKKFFLISILMWITVEAAYAQVYPFRTFSIEQGLSESVVYDMVQDDDGYIWFGTGFGLNRFDGIRFQNFFEEQGLNSSRIRSLHKDIRGRVWVGSEAGVNYVEGDSVHADPRYNALRNTTVISIYQDRVGDMWFGTDGNGVWHFSDGIFMEQYTTSNGLGDNRVRTITENKDGDLWFATRDGVTLLKDGSFRTFTTEDGLPANRIRDIKVDEEGTVWIGSRNGLIKLEGEDFQIYNRSDGLVNNLVRSLSIKNKNEIWISTEAGISLFDGENFKNFGTESGLSNEIIYSSLIDLEGNVWFGTFGGGANLFLGDYFANYTTEQGLPNNLVTTFAETVDESFWIGTYGGGITSLIENEFNDKEINELLPDNQIYKLFTDSEDRTWIGMREGLARMENNSVKVFNEDEFPFRKVRDIMEASNGSFWISTYDDGIIRLRDDSFTQISSEEGLASDRVLESIEAEDGSVWIATYGGATRFKDGEFQSFAIQEGLPNNAVMNILEDQNGRIWASTFGGIAWFDGLRFQSITANDGLPDDVCYFIHQSENGFYWIGTTNGVVRFNADQFFNDEMRDKSLAFQVLNKEQGLVSNELNLGAVYEDKEGYLWFGTVEGLSRFNPNSYQGNTVPPKVHITGVNASGREYKPGEYFTLSHEENYLEIQYSGINFTAPNQILYEYKLSEIDPGWQQTTARSVKYPSLPPGEYTFQVHARNLNGTWSEDLEEFQFRISAPFWMHWWFWILMLIAVIGIIYLFYNYYRARKMIDIERMRVRIASDLHDDVGASLTEIALQSDFLQAGDADSEFKKSLEQIGRQCRKIVSSLDDIVWSIDARNDTLGDLTDRMQDYVLNTLESKNMSVRYDFGELNMDSKLPVSVKENVYLIFKEAVNNIAKYSNGDQVEIKMQNHNGHFEFNISDNGTTGKGTKKTGQGLRNMEMRANRIGADIKIDSTNGFTIAVKGTLNTN</sequence>
<keyword evidence="6" id="KW-1185">Reference proteome</keyword>
<organism evidence="5 6">
    <name type="scientific">Gracilimonas halophila</name>
    <dbReference type="NCBI Taxonomy" id="1834464"/>
    <lineage>
        <taxon>Bacteria</taxon>
        <taxon>Pseudomonadati</taxon>
        <taxon>Balneolota</taxon>
        <taxon>Balneolia</taxon>
        <taxon>Balneolales</taxon>
        <taxon>Balneolaceae</taxon>
        <taxon>Gracilimonas</taxon>
    </lineage>
</organism>
<evidence type="ECO:0000256" key="2">
    <source>
        <dbReference type="SAM" id="Phobius"/>
    </source>
</evidence>
<dbReference type="SUPFAM" id="SSF63829">
    <property type="entry name" value="Calcium-dependent phosphotriesterase"/>
    <property type="match status" value="2"/>
</dbReference>
<dbReference type="InterPro" id="IPR011110">
    <property type="entry name" value="Reg_prop"/>
</dbReference>
<feature type="domain" description="Signal transduction histidine kinase subgroup 3 dimerisation and phosphoacceptor" evidence="4">
    <location>
        <begin position="764"/>
        <end position="821"/>
    </location>
</feature>
<gene>
    <name evidence="5" type="ORF">ACFSVN_11605</name>
</gene>
<dbReference type="InterPro" id="IPR013783">
    <property type="entry name" value="Ig-like_fold"/>
</dbReference>